<name>A0A261XYS2_9FUNG</name>
<feature type="transmembrane region" description="Helical" evidence="6">
    <location>
        <begin position="7"/>
        <end position="28"/>
    </location>
</feature>
<evidence type="ECO:0000256" key="4">
    <source>
        <dbReference type="ARBA" id="ARBA00022989"/>
    </source>
</evidence>
<keyword evidence="5 6" id="KW-0472">Membrane</keyword>
<dbReference type="SUPFAM" id="SSF103473">
    <property type="entry name" value="MFS general substrate transporter"/>
    <property type="match status" value="2"/>
</dbReference>
<evidence type="ECO:0000256" key="6">
    <source>
        <dbReference type="SAM" id="Phobius"/>
    </source>
</evidence>
<dbReference type="EMBL" id="MVBO01000081">
    <property type="protein sequence ID" value="OZJ03516.1"/>
    <property type="molecule type" value="Genomic_DNA"/>
</dbReference>
<dbReference type="GO" id="GO:0016020">
    <property type="term" value="C:membrane"/>
    <property type="evidence" value="ECO:0007669"/>
    <property type="project" value="UniProtKB-SubCell"/>
</dbReference>
<protein>
    <recommendedName>
        <fullName evidence="7">Major facilitator superfamily associated domain-containing protein</fullName>
    </recommendedName>
</protein>
<dbReference type="OrthoDB" id="5989317at2759"/>
<dbReference type="PANTHER" id="PTHR16172">
    <property type="entry name" value="MAJOR FACILITATOR SUPERFAMILY DOMAIN-CONTAINING PROTEIN 6-LIKE"/>
    <property type="match status" value="1"/>
</dbReference>
<feature type="transmembrane region" description="Helical" evidence="6">
    <location>
        <begin position="527"/>
        <end position="546"/>
    </location>
</feature>
<dbReference type="Pfam" id="PF12832">
    <property type="entry name" value="MFS_1_like"/>
    <property type="match status" value="1"/>
</dbReference>
<feature type="transmembrane region" description="Helical" evidence="6">
    <location>
        <begin position="40"/>
        <end position="59"/>
    </location>
</feature>
<comment type="similarity">
    <text evidence="2">Belongs to the major facilitator superfamily. MFSD6 family.</text>
</comment>
<dbReference type="PANTHER" id="PTHR16172:SF41">
    <property type="entry name" value="MAJOR FACILITATOR SUPERFAMILY DOMAIN-CONTAINING PROTEIN 6-LIKE"/>
    <property type="match status" value="1"/>
</dbReference>
<feature type="transmembrane region" description="Helical" evidence="6">
    <location>
        <begin position="558"/>
        <end position="584"/>
    </location>
</feature>
<sequence>MAFVLPKLLYAAYYIQMGSAPMYLPLFYDQGLALASSQVGALLAIAPFIQAFACPLWTLVVDKKPHWHGRIMALCVLVGGASVSILMFLPSWLHIKQTRSGKQDISGAEDNAQTTTMVIACGLVGVYALFALPVAALIDSAVLKILGPYKLLYGNQRLWGSIAWGLTVLTVGLLMGWTNNNLAMVFYVYDVGCILFCCFAVFTRFDTKQDVLIFDVEGDDYDEVASLLRPDDEANLKYQRYLEEQRQKLKGSIRNGSVFSTRTYGSRASIYFQEPEATIGSYGAVQHTHLSPEDGEHPASCAHPYDQDYLAVHHRPSEETESTLPDWSPGQESISTASFRGGHTRRISILSITPTLRDEVDAFIDDQHDIYPTLGLALSRIPSLDASMGALALPAELSSRRTASIKDSMSIIMHPQEDTPAGRISVFLFLAMVLVFGTTYAMINNFLFLYMVDHLKAEAVWLGWTGPVSGILELTMFWGSRAASIITLQKRFGATKLIVLAHVLTILRCLAYTVLAPSQLTSKCAALGLQAANGIAYGLLWSTAVNEVDTFFPPHQRAVAQGILAALFAGLGAGLGSFVGGWVYGLGGGVALYRVAAGLASASLTLFLGRTIL</sequence>
<accession>A0A261XYS2</accession>
<feature type="domain" description="Major facilitator superfamily associated" evidence="7">
    <location>
        <begin position="7"/>
        <end position="594"/>
    </location>
</feature>
<comment type="caution">
    <text evidence="8">The sequence shown here is derived from an EMBL/GenBank/DDBJ whole genome shotgun (WGS) entry which is preliminary data.</text>
</comment>
<dbReference type="AlphaFoldDB" id="A0A261XYS2"/>
<feature type="transmembrane region" description="Helical" evidence="6">
    <location>
        <begin position="459"/>
        <end position="477"/>
    </location>
</feature>
<feature type="transmembrane region" description="Helical" evidence="6">
    <location>
        <begin position="426"/>
        <end position="447"/>
    </location>
</feature>
<evidence type="ECO:0000259" key="7">
    <source>
        <dbReference type="Pfam" id="PF12832"/>
    </source>
</evidence>
<dbReference type="InterPro" id="IPR051717">
    <property type="entry name" value="MFS_MFSD6"/>
</dbReference>
<keyword evidence="4 6" id="KW-1133">Transmembrane helix</keyword>
<dbReference type="Gene3D" id="1.20.1250.20">
    <property type="entry name" value="MFS general substrate transporter like domains"/>
    <property type="match status" value="2"/>
</dbReference>
<evidence type="ECO:0000256" key="5">
    <source>
        <dbReference type="ARBA" id="ARBA00023136"/>
    </source>
</evidence>
<dbReference type="Proteomes" id="UP000242875">
    <property type="component" value="Unassembled WGS sequence"/>
</dbReference>
<gene>
    <name evidence="8" type="ORF">BZG36_03427</name>
</gene>
<keyword evidence="9" id="KW-1185">Reference proteome</keyword>
<keyword evidence="3 6" id="KW-0812">Transmembrane</keyword>
<evidence type="ECO:0000256" key="1">
    <source>
        <dbReference type="ARBA" id="ARBA00004141"/>
    </source>
</evidence>
<comment type="subcellular location">
    <subcellularLocation>
        <location evidence="1">Membrane</location>
        <topology evidence="1">Multi-pass membrane protein</topology>
    </subcellularLocation>
</comment>
<feature type="transmembrane region" description="Helical" evidence="6">
    <location>
        <begin position="590"/>
        <end position="609"/>
    </location>
</feature>
<feature type="transmembrane region" description="Helical" evidence="6">
    <location>
        <begin position="184"/>
        <end position="202"/>
    </location>
</feature>
<proteinExistence type="inferred from homology"/>
<evidence type="ECO:0000313" key="9">
    <source>
        <dbReference type="Proteomes" id="UP000242875"/>
    </source>
</evidence>
<feature type="transmembrane region" description="Helical" evidence="6">
    <location>
        <begin position="71"/>
        <end position="95"/>
    </location>
</feature>
<organism evidence="8 9">
    <name type="scientific">Bifiguratus adelaidae</name>
    <dbReference type="NCBI Taxonomy" id="1938954"/>
    <lineage>
        <taxon>Eukaryota</taxon>
        <taxon>Fungi</taxon>
        <taxon>Fungi incertae sedis</taxon>
        <taxon>Mucoromycota</taxon>
        <taxon>Mucoromycotina</taxon>
        <taxon>Endogonomycetes</taxon>
        <taxon>Endogonales</taxon>
        <taxon>Endogonales incertae sedis</taxon>
        <taxon>Bifiguratus</taxon>
    </lineage>
</organism>
<reference evidence="8 9" key="1">
    <citation type="journal article" date="2017" name="Mycologia">
        <title>Bifiguratus adelaidae, gen. et sp. nov., a new member of Mucoromycotina in endophytic and soil-dwelling habitats.</title>
        <authorList>
            <person name="Torres-Cruz T.J."/>
            <person name="Billingsley Tobias T.L."/>
            <person name="Almatruk M."/>
            <person name="Hesse C."/>
            <person name="Kuske C.R."/>
            <person name="Desiro A."/>
            <person name="Benucci G.M."/>
            <person name="Bonito G."/>
            <person name="Stajich J.E."/>
            <person name="Dunlap C."/>
            <person name="Arnold A.E."/>
            <person name="Porras-Alfaro A."/>
        </authorList>
    </citation>
    <scope>NUCLEOTIDE SEQUENCE [LARGE SCALE GENOMIC DNA]</scope>
    <source>
        <strain evidence="8 9">AZ0501</strain>
    </source>
</reference>
<evidence type="ECO:0000256" key="3">
    <source>
        <dbReference type="ARBA" id="ARBA00022692"/>
    </source>
</evidence>
<evidence type="ECO:0000256" key="2">
    <source>
        <dbReference type="ARBA" id="ARBA00005241"/>
    </source>
</evidence>
<feature type="transmembrane region" description="Helical" evidence="6">
    <location>
        <begin position="115"/>
        <end position="138"/>
    </location>
</feature>
<feature type="transmembrane region" description="Helical" evidence="6">
    <location>
        <begin position="158"/>
        <end position="178"/>
    </location>
</feature>
<evidence type="ECO:0000313" key="8">
    <source>
        <dbReference type="EMBL" id="OZJ03516.1"/>
    </source>
</evidence>
<dbReference type="InterPro" id="IPR036259">
    <property type="entry name" value="MFS_trans_sf"/>
</dbReference>
<feature type="transmembrane region" description="Helical" evidence="6">
    <location>
        <begin position="497"/>
        <end position="515"/>
    </location>
</feature>
<dbReference type="InterPro" id="IPR024989">
    <property type="entry name" value="MFS_assoc_dom"/>
</dbReference>